<keyword evidence="5" id="KW-0325">Glycoprotein</keyword>
<proteinExistence type="predicted"/>
<dbReference type="Pfam" id="PF00354">
    <property type="entry name" value="Pentaxin"/>
    <property type="match status" value="1"/>
</dbReference>
<evidence type="ECO:0000256" key="1">
    <source>
        <dbReference type="ARBA" id="ARBA00001913"/>
    </source>
</evidence>
<comment type="cofactor">
    <cofactor evidence="1">
        <name>Ca(2+)</name>
        <dbReference type="ChEBI" id="CHEBI:29108"/>
    </cofactor>
</comment>
<dbReference type="InterPro" id="IPR001759">
    <property type="entry name" value="PTX_dom"/>
</dbReference>
<dbReference type="SMART" id="SM00159">
    <property type="entry name" value="PTX"/>
    <property type="match status" value="1"/>
</dbReference>
<keyword evidence="4" id="KW-1015">Disulfide bond</keyword>
<evidence type="ECO:0000313" key="8">
    <source>
        <dbReference type="EMBL" id="CAH1114458.1"/>
    </source>
</evidence>
<accession>A0A9P0GMK6</accession>
<dbReference type="SUPFAM" id="SSF49899">
    <property type="entry name" value="Concanavalin A-like lectins/glucanases"/>
    <property type="match status" value="1"/>
</dbReference>
<dbReference type="InterPro" id="IPR030476">
    <property type="entry name" value="Pentaxin_CS"/>
</dbReference>
<evidence type="ECO:0000256" key="6">
    <source>
        <dbReference type="PROSITE-ProRule" id="PRU01172"/>
    </source>
</evidence>
<evidence type="ECO:0000256" key="2">
    <source>
        <dbReference type="ARBA" id="ARBA00022723"/>
    </source>
</evidence>
<dbReference type="PANTHER" id="PTHR19277">
    <property type="entry name" value="PENTRAXIN"/>
    <property type="match status" value="1"/>
</dbReference>
<keyword evidence="9" id="KW-1185">Reference proteome</keyword>
<dbReference type="EMBL" id="OV651820">
    <property type="protein sequence ID" value="CAH1114458.1"/>
    <property type="molecule type" value="Genomic_DNA"/>
</dbReference>
<keyword evidence="3" id="KW-0106">Calcium</keyword>
<dbReference type="AlphaFoldDB" id="A0A9P0GMK6"/>
<organism evidence="8 9">
    <name type="scientific">Psylliodes chrysocephalus</name>
    <dbReference type="NCBI Taxonomy" id="3402493"/>
    <lineage>
        <taxon>Eukaryota</taxon>
        <taxon>Metazoa</taxon>
        <taxon>Ecdysozoa</taxon>
        <taxon>Arthropoda</taxon>
        <taxon>Hexapoda</taxon>
        <taxon>Insecta</taxon>
        <taxon>Pterygota</taxon>
        <taxon>Neoptera</taxon>
        <taxon>Endopterygota</taxon>
        <taxon>Coleoptera</taxon>
        <taxon>Polyphaga</taxon>
        <taxon>Cucujiformia</taxon>
        <taxon>Chrysomeloidea</taxon>
        <taxon>Chrysomelidae</taxon>
        <taxon>Galerucinae</taxon>
        <taxon>Alticini</taxon>
        <taxon>Psylliodes</taxon>
    </lineage>
</organism>
<dbReference type="InterPro" id="IPR013320">
    <property type="entry name" value="ConA-like_dom_sf"/>
</dbReference>
<reference evidence="8" key="1">
    <citation type="submission" date="2022-01" db="EMBL/GenBank/DDBJ databases">
        <authorList>
            <person name="King R."/>
        </authorList>
    </citation>
    <scope>NUCLEOTIDE SEQUENCE</scope>
</reference>
<sequence>MSQTKLLVLATVIYFFKRSDGLIQNGSGKFGNKNYHVSEREKQITKVSLTQVGYIQFLKYINEVPPMTEYTFCIWLRSSNLTHNHPILSYSKQEEERIIRVWIGGQGKNINLEILGNPIFEFPLNIVENRWYHICQSWSSHQGIWMLYLNGKVKSSGAYPKLRGNFIKGGGDIVVGQEYTDFDKGLDDGIEGDIFGFNLVLSATSGSLKFPQTSPFRRKYQNVHSQRFPQQHFNPKPQQPLIFGSGQTEGYKTILDEDSIAPDSQGYAMIEPSRSPKGLLDIFRNFFGEEPSTSVRVIKKYPQNMYKVNNRRSSINDIGDVKKPLGLLLVELSFDCGLRKGAPLSGKNVIVNWNQSPVRVFGGAILKTIPAFCYEKSIQ</sequence>
<dbReference type="InterPro" id="IPR051360">
    <property type="entry name" value="Neuronal_Pentraxin_Related"/>
</dbReference>
<evidence type="ECO:0000256" key="5">
    <source>
        <dbReference type="ARBA" id="ARBA00023180"/>
    </source>
</evidence>
<dbReference type="Proteomes" id="UP001153636">
    <property type="component" value="Chromosome 8"/>
</dbReference>
<dbReference type="GO" id="GO:0046872">
    <property type="term" value="F:metal ion binding"/>
    <property type="evidence" value="ECO:0007669"/>
    <property type="project" value="UniProtKB-KW"/>
</dbReference>
<dbReference type="PROSITE" id="PS51828">
    <property type="entry name" value="PTX_2"/>
    <property type="match status" value="1"/>
</dbReference>
<protein>
    <recommendedName>
        <fullName evidence="7">Pentraxin (PTX) domain-containing protein</fullName>
    </recommendedName>
</protein>
<evidence type="ECO:0000313" key="9">
    <source>
        <dbReference type="Proteomes" id="UP001153636"/>
    </source>
</evidence>
<evidence type="ECO:0000256" key="3">
    <source>
        <dbReference type="ARBA" id="ARBA00022837"/>
    </source>
</evidence>
<dbReference type="PROSITE" id="PS00289">
    <property type="entry name" value="PTX_1"/>
    <property type="match status" value="1"/>
</dbReference>
<evidence type="ECO:0000259" key="7">
    <source>
        <dbReference type="PROSITE" id="PS51828"/>
    </source>
</evidence>
<evidence type="ECO:0000256" key="4">
    <source>
        <dbReference type="ARBA" id="ARBA00023157"/>
    </source>
</evidence>
<gene>
    <name evidence="8" type="ORF">PSYICH_LOCUS13994</name>
</gene>
<comment type="caution">
    <text evidence="6">Lacks conserved residue(s) required for the propagation of feature annotation.</text>
</comment>
<dbReference type="PRINTS" id="PR00895">
    <property type="entry name" value="PENTAXIN"/>
</dbReference>
<dbReference type="PANTHER" id="PTHR19277:SF161">
    <property type="entry name" value="LAMININ G DOMAIN-CONTAINING PROTEIN"/>
    <property type="match status" value="1"/>
</dbReference>
<keyword evidence="2" id="KW-0479">Metal-binding</keyword>
<dbReference type="Gene3D" id="2.60.120.200">
    <property type="match status" value="1"/>
</dbReference>
<feature type="domain" description="Pentraxin (PTX)" evidence="7">
    <location>
        <begin position="40"/>
        <end position="244"/>
    </location>
</feature>
<dbReference type="OrthoDB" id="8871962at2759"/>
<name>A0A9P0GMK6_9CUCU</name>